<dbReference type="AlphaFoldDB" id="A0A6P2CKL7"/>
<feature type="transmembrane region" description="Helical" evidence="7">
    <location>
        <begin position="194"/>
        <end position="212"/>
    </location>
</feature>
<name>A0A6P2CKL7_9LACO</name>
<dbReference type="InterPro" id="IPR020846">
    <property type="entry name" value="MFS_dom"/>
</dbReference>
<dbReference type="PANTHER" id="PTHR42718:SF46">
    <property type="entry name" value="BLR6921 PROTEIN"/>
    <property type="match status" value="1"/>
</dbReference>
<dbReference type="Gene3D" id="1.20.1720.10">
    <property type="entry name" value="Multidrug resistance protein D"/>
    <property type="match status" value="1"/>
</dbReference>
<comment type="subcellular location">
    <subcellularLocation>
        <location evidence="1">Cell membrane</location>
        <topology evidence="1">Multi-pass membrane protein</topology>
    </subcellularLocation>
</comment>
<keyword evidence="4 7" id="KW-0812">Transmembrane</keyword>
<proteinExistence type="predicted"/>
<evidence type="ECO:0000256" key="3">
    <source>
        <dbReference type="ARBA" id="ARBA00022475"/>
    </source>
</evidence>
<dbReference type="PRINTS" id="PR01036">
    <property type="entry name" value="TCRTETB"/>
</dbReference>
<keyword evidence="6 7" id="KW-0472">Membrane</keyword>
<keyword evidence="2" id="KW-0813">Transport</keyword>
<evidence type="ECO:0000259" key="8">
    <source>
        <dbReference type="PROSITE" id="PS50850"/>
    </source>
</evidence>
<dbReference type="InterPro" id="IPR036259">
    <property type="entry name" value="MFS_trans_sf"/>
</dbReference>
<protein>
    <submittedName>
        <fullName evidence="9">DHA2 family efflux MFS transporter permease subunit</fullName>
    </submittedName>
</protein>
<keyword evidence="3" id="KW-1003">Cell membrane</keyword>
<dbReference type="GO" id="GO:0005886">
    <property type="term" value="C:plasma membrane"/>
    <property type="evidence" value="ECO:0007669"/>
    <property type="project" value="UniProtKB-SubCell"/>
</dbReference>
<dbReference type="GO" id="GO:0022857">
    <property type="term" value="F:transmembrane transporter activity"/>
    <property type="evidence" value="ECO:0007669"/>
    <property type="project" value="InterPro"/>
</dbReference>
<dbReference type="Proteomes" id="UP000442244">
    <property type="component" value="Unassembled WGS sequence"/>
</dbReference>
<dbReference type="Pfam" id="PF07690">
    <property type="entry name" value="MFS_1"/>
    <property type="match status" value="1"/>
</dbReference>
<keyword evidence="5 7" id="KW-1133">Transmembrane helix</keyword>
<feature type="transmembrane region" description="Helical" evidence="7">
    <location>
        <begin position="158"/>
        <end position="182"/>
    </location>
</feature>
<dbReference type="InterPro" id="IPR011701">
    <property type="entry name" value="MFS"/>
</dbReference>
<evidence type="ECO:0000256" key="4">
    <source>
        <dbReference type="ARBA" id="ARBA00022692"/>
    </source>
</evidence>
<dbReference type="NCBIfam" id="TIGR00711">
    <property type="entry name" value="efflux_EmrB"/>
    <property type="match status" value="1"/>
</dbReference>
<evidence type="ECO:0000256" key="5">
    <source>
        <dbReference type="ARBA" id="ARBA00022989"/>
    </source>
</evidence>
<feature type="transmembrane region" description="Helical" evidence="7">
    <location>
        <begin position="396"/>
        <end position="413"/>
    </location>
</feature>
<dbReference type="EMBL" id="SDGY01000005">
    <property type="protein sequence ID" value="TYC46279.1"/>
    <property type="molecule type" value="Genomic_DNA"/>
</dbReference>
<dbReference type="SUPFAM" id="SSF103473">
    <property type="entry name" value="MFS general substrate transporter"/>
    <property type="match status" value="2"/>
</dbReference>
<evidence type="ECO:0000256" key="6">
    <source>
        <dbReference type="ARBA" id="ARBA00023136"/>
    </source>
</evidence>
<gene>
    <name evidence="9" type="ORF">ESZ47_07325</name>
</gene>
<dbReference type="InterPro" id="IPR004638">
    <property type="entry name" value="EmrB-like"/>
</dbReference>
<feature type="transmembrane region" description="Helical" evidence="7">
    <location>
        <begin position="43"/>
        <end position="61"/>
    </location>
</feature>
<accession>A0A6P2CKL7</accession>
<feature type="transmembrane region" description="Helical" evidence="7">
    <location>
        <begin position="105"/>
        <end position="124"/>
    </location>
</feature>
<feature type="transmembrane region" description="Helical" evidence="7">
    <location>
        <begin position="488"/>
        <end position="506"/>
    </location>
</feature>
<feature type="transmembrane region" description="Helical" evidence="7">
    <location>
        <begin position="351"/>
        <end position="375"/>
    </location>
</feature>
<feature type="transmembrane region" description="Helical" evidence="7">
    <location>
        <begin position="325"/>
        <end position="345"/>
    </location>
</feature>
<reference evidence="9 10" key="1">
    <citation type="submission" date="2019-01" db="EMBL/GenBank/DDBJ databases">
        <title>Leuconostoc litchii sp. nov., a novel lactic acid bacterium isolated from lychee.</title>
        <authorList>
            <person name="Wang L.-T."/>
        </authorList>
    </citation>
    <scope>NUCLEOTIDE SEQUENCE [LARGE SCALE GENOMIC DNA]</scope>
    <source>
        <strain evidence="9 10">MB7</strain>
    </source>
</reference>
<evidence type="ECO:0000256" key="2">
    <source>
        <dbReference type="ARBA" id="ARBA00022448"/>
    </source>
</evidence>
<feature type="transmembrane region" description="Helical" evidence="7">
    <location>
        <begin position="73"/>
        <end position="99"/>
    </location>
</feature>
<dbReference type="CDD" id="cd17321">
    <property type="entry name" value="MFS_MMR_MDR_like"/>
    <property type="match status" value="1"/>
</dbReference>
<keyword evidence="10" id="KW-1185">Reference proteome</keyword>
<dbReference type="PROSITE" id="PS50850">
    <property type="entry name" value="MFS"/>
    <property type="match status" value="1"/>
</dbReference>
<dbReference type="OrthoDB" id="2321349at2"/>
<dbReference type="Gene3D" id="1.20.1250.20">
    <property type="entry name" value="MFS general substrate transporter like domains"/>
    <property type="match status" value="1"/>
</dbReference>
<comment type="caution">
    <text evidence="9">The sequence shown here is derived from an EMBL/GenBank/DDBJ whole genome shotgun (WGS) entry which is preliminary data.</text>
</comment>
<evidence type="ECO:0000313" key="10">
    <source>
        <dbReference type="Proteomes" id="UP000442244"/>
    </source>
</evidence>
<evidence type="ECO:0000256" key="1">
    <source>
        <dbReference type="ARBA" id="ARBA00004651"/>
    </source>
</evidence>
<dbReference type="PANTHER" id="PTHR42718">
    <property type="entry name" value="MAJOR FACILITATOR SUPERFAMILY MULTIDRUG TRANSPORTER MFSC"/>
    <property type="match status" value="1"/>
</dbReference>
<feature type="transmembrane region" description="Helical" evidence="7">
    <location>
        <begin position="297"/>
        <end position="318"/>
    </location>
</feature>
<evidence type="ECO:0000256" key="7">
    <source>
        <dbReference type="SAM" id="Phobius"/>
    </source>
</evidence>
<sequence>MKKIILTALFVLGIFICMLDTTILNVSLPNIGEHLNVGLDSLSWALNIYLILFASLTIPLTRIAEIVGVHKSFLFGVLLFGLGSIISACSSGLSVLLMGRAIQSIGASVIFPLSMTLGIGLVSIEKRTGMIALLGITQGLAAAIGPVVGGIVTQFMGWRWIFLINVPLTILMILVGVTNLNVRNEVQYKQAMDIWGAVLIMITLAALSLGMMQGRVWGWTSLQIIGCFLIGSVGFLLFILIEYRSKNPMIPLALFLNRNFTVSSLIIILSNLFLVATTVILPTYFTNIEGFNTLHSSFLVSPISLAILIFSPISGFLEKYISAKWLLLLGFTIMFCGYSWLSYGALTNQTYAISAGFAIGMGYGTVTGPILIIAAGNLKGKLLVASQSVTGVLRQIGSMLAVAIFVTGLYGNLTVARNQSKSYAQNQIIKTNLPVEQQKKLLSRINKHMDSTQFVKSDLYYVPEMLKQPIQNVEKKTHLLLRKAFESLYLTSIPFILFAGLISLLIKNKKIDLK</sequence>
<organism evidence="9 10">
    <name type="scientific">Leuconostoc litchii</name>
    <dbReference type="NCBI Taxonomy" id="1981069"/>
    <lineage>
        <taxon>Bacteria</taxon>
        <taxon>Bacillati</taxon>
        <taxon>Bacillota</taxon>
        <taxon>Bacilli</taxon>
        <taxon>Lactobacillales</taxon>
        <taxon>Lactobacillaceae</taxon>
        <taxon>Leuconostoc</taxon>
    </lineage>
</organism>
<feature type="domain" description="Major facilitator superfamily (MFS) profile" evidence="8">
    <location>
        <begin position="6"/>
        <end position="510"/>
    </location>
</feature>
<evidence type="ECO:0000313" key="9">
    <source>
        <dbReference type="EMBL" id="TYC46279.1"/>
    </source>
</evidence>
<dbReference type="RefSeq" id="WP_148606165.1">
    <property type="nucleotide sequence ID" value="NZ_BSUV01000001.1"/>
</dbReference>
<feature type="transmembrane region" description="Helical" evidence="7">
    <location>
        <begin position="218"/>
        <end position="241"/>
    </location>
</feature>
<feature type="transmembrane region" description="Helical" evidence="7">
    <location>
        <begin position="262"/>
        <end position="285"/>
    </location>
</feature>
<feature type="transmembrane region" description="Helical" evidence="7">
    <location>
        <begin position="131"/>
        <end position="152"/>
    </location>
</feature>